<dbReference type="InterPro" id="IPR057688">
    <property type="entry name" value="DUF7928"/>
</dbReference>
<dbReference type="Gene3D" id="3.90.550.10">
    <property type="entry name" value="Spore Coat Polysaccharide Biosynthesis Protein SpsA, Chain A"/>
    <property type="match status" value="1"/>
</dbReference>
<evidence type="ECO:0000259" key="2">
    <source>
        <dbReference type="Pfam" id="PF13632"/>
    </source>
</evidence>
<dbReference type="Pfam" id="PF13632">
    <property type="entry name" value="Glyco_trans_2_3"/>
    <property type="match status" value="1"/>
</dbReference>
<dbReference type="GeneID" id="54344436"/>
<dbReference type="OrthoDB" id="38531at2759"/>
<dbReference type="Pfam" id="PF25550">
    <property type="entry name" value="DUF7928"/>
    <property type="match status" value="1"/>
</dbReference>
<name>A0A6A5RIA2_9PLEO</name>
<proteinExistence type="predicted"/>
<dbReference type="PANTHER" id="PTHR35408:SF2">
    <property type="entry name" value="GLYCOSYLTRANSFERASE 2-LIKE DOMAIN-CONTAINING PROTEIN"/>
    <property type="match status" value="1"/>
</dbReference>
<feature type="domain" description="DUF7928" evidence="3">
    <location>
        <begin position="5"/>
        <end position="152"/>
    </location>
</feature>
<keyword evidence="1" id="KW-0472">Membrane</keyword>
<dbReference type="RefSeq" id="XP_033446418.1">
    <property type="nucleotide sequence ID" value="XM_033586790.1"/>
</dbReference>
<feature type="transmembrane region" description="Helical" evidence="1">
    <location>
        <begin position="792"/>
        <end position="810"/>
    </location>
</feature>
<evidence type="ECO:0000313" key="4">
    <source>
        <dbReference type="EMBL" id="KAF1926166.1"/>
    </source>
</evidence>
<evidence type="ECO:0000259" key="3">
    <source>
        <dbReference type="Pfam" id="PF25550"/>
    </source>
</evidence>
<dbReference type="EMBL" id="ML978978">
    <property type="protein sequence ID" value="KAF1926166.1"/>
    <property type="molecule type" value="Genomic_DNA"/>
</dbReference>
<feature type="transmembrane region" description="Helical" evidence="1">
    <location>
        <begin position="741"/>
        <end position="763"/>
    </location>
</feature>
<dbReference type="Proteomes" id="UP000800082">
    <property type="component" value="Unassembled WGS sequence"/>
</dbReference>
<reference evidence="4" key="1">
    <citation type="journal article" date="2020" name="Stud. Mycol.">
        <title>101 Dothideomycetes genomes: a test case for predicting lifestyles and emergence of pathogens.</title>
        <authorList>
            <person name="Haridas S."/>
            <person name="Albert R."/>
            <person name="Binder M."/>
            <person name="Bloem J."/>
            <person name="Labutti K."/>
            <person name="Salamov A."/>
            <person name="Andreopoulos B."/>
            <person name="Baker S."/>
            <person name="Barry K."/>
            <person name="Bills G."/>
            <person name="Bluhm B."/>
            <person name="Cannon C."/>
            <person name="Castanera R."/>
            <person name="Culley D."/>
            <person name="Daum C."/>
            <person name="Ezra D."/>
            <person name="Gonzalez J."/>
            <person name="Henrissat B."/>
            <person name="Kuo A."/>
            <person name="Liang C."/>
            <person name="Lipzen A."/>
            <person name="Lutzoni F."/>
            <person name="Magnuson J."/>
            <person name="Mondo S."/>
            <person name="Nolan M."/>
            <person name="Ohm R."/>
            <person name="Pangilinan J."/>
            <person name="Park H.-J."/>
            <person name="Ramirez L."/>
            <person name="Alfaro M."/>
            <person name="Sun H."/>
            <person name="Tritt A."/>
            <person name="Yoshinaga Y."/>
            <person name="Zwiers L.-H."/>
            <person name="Turgeon B."/>
            <person name="Goodwin S."/>
            <person name="Spatafora J."/>
            <person name="Crous P."/>
            <person name="Grigoriev I."/>
        </authorList>
    </citation>
    <scope>NUCLEOTIDE SEQUENCE</scope>
    <source>
        <strain evidence="4">CBS 183.55</strain>
    </source>
</reference>
<evidence type="ECO:0000313" key="5">
    <source>
        <dbReference type="Proteomes" id="UP000800082"/>
    </source>
</evidence>
<feature type="transmembrane region" description="Helical" evidence="1">
    <location>
        <begin position="660"/>
        <end position="684"/>
    </location>
</feature>
<gene>
    <name evidence="4" type="ORF">M421DRAFT_102537</name>
</gene>
<feature type="transmembrane region" description="Helical" evidence="1">
    <location>
        <begin position="699"/>
        <end position="720"/>
    </location>
</feature>
<organism evidence="4 5">
    <name type="scientific">Didymella exigua CBS 183.55</name>
    <dbReference type="NCBI Taxonomy" id="1150837"/>
    <lineage>
        <taxon>Eukaryota</taxon>
        <taxon>Fungi</taxon>
        <taxon>Dikarya</taxon>
        <taxon>Ascomycota</taxon>
        <taxon>Pezizomycotina</taxon>
        <taxon>Dothideomycetes</taxon>
        <taxon>Pleosporomycetidae</taxon>
        <taxon>Pleosporales</taxon>
        <taxon>Pleosporineae</taxon>
        <taxon>Didymellaceae</taxon>
        <taxon>Didymella</taxon>
    </lineage>
</organism>
<keyword evidence="1" id="KW-0812">Transmembrane</keyword>
<keyword evidence="5" id="KW-1185">Reference proteome</keyword>
<dbReference type="PANTHER" id="PTHR35408">
    <property type="entry name" value="CHROMOSOME 15, WHOLE GENOME SHOTGUN SEQUENCE"/>
    <property type="match status" value="1"/>
</dbReference>
<dbReference type="SUPFAM" id="SSF53448">
    <property type="entry name" value="Nucleotide-diphospho-sugar transferases"/>
    <property type="match status" value="1"/>
</dbReference>
<keyword evidence="1" id="KW-1133">Transmembrane helix</keyword>
<feature type="domain" description="Glycosyltransferase 2-like" evidence="2">
    <location>
        <begin position="468"/>
        <end position="682"/>
    </location>
</feature>
<feature type="transmembrane region" description="Helical" evidence="1">
    <location>
        <begin position="255"/>
        <end position="280"/>
    </location>
</feature>
<dbReference type="InterPro" id="IPR029044">
    <property type="entry name" value="Nucleotide-diphossugar_trans"/>
</dbReference>
<sequence>MDNPRYRTLAKDLHAKMRSMSWTDHDVPQPLRRSGAFIKKGDNEYVVEPRIMDRGILAAVRHINAMVALTIVTDHTEVVFDTLQPDKPLKFEDGSQIQIFESLDALAQSASVKKLQYAAFVRRERMLLVWYHDLGTILERARSIHRRIHDLVTSLGYDSSEDYTSTVRSYTSSSHTIKKVVDSSDDKSHAELREEVDAEKDTVDFTESESRSRPAIYTSAVFTTIGVFLMSTLIFGFGNRALVSQINWDHFYPRILLVLSEPVFFCLGLFFVIVFFNNIFQVFGPTAYLKMNSRFYSATKPDLAHARALEFKPPPITIQMPIYTESLECVVKNSVASLQKAISYYELRGGSARIFINDDGMALRSDAENAEFETFYAENNIGWVARPKHNVSGFVRPGKFKKASNMNYALNFSLRVEDALRKIADDLCDDNRSITANEEAELYQLAMTKILESDPRTRASGDVRMGSIILLVDSDTEVPEDCLMYGAAEMFLSPEVAIIQHSTGVMQVSWDWFEHAIAYFTNLVYSSIRFAVGSGEAAPFVGHNAFIRWSAVQDVAVDVPADDGYIRFWSENNVSEDFDMAIRLQIDGYILRLANYHSGEFKEGISLSIFDELDRWEKYAYGCSELVFHPLLDWLKKGPITPLFRKFLWSKMQLSSKMTIIGYVSSYYALASAVPLGLLNYFLIGWRNGDTDQFYVESWNVFVTLIVVFNFMSNICLAVLRYRLGEMHIVRALLQNFMWMPFFAIFFGGVPFHLLLAICAHMFGINMSWGATAKEKGTTNFWTEWPKIMGRFKWMFAFMVPMFATMIYLGCYSEEKVSIRGITSIVPMAVTVGSHIVFPFALNPSLLVFDF</sequence>
<protein>
    <submittedName>
        <fullName evidence="4">Uncharacterized protein</fullName>
    </submittedName>
</protein>
<feature type="transmembrane region" description="Helical" evidence="1">
    <location>
        <begin position="822"/>
        <end position="842"/>
    </location>
</feature>
<accession>A0A6A5RIA2</accession>
<feature type="transmembrane region" description="Helical" evidence="1">
    <location>
        <begin position="215"/>
        <end position="235"/>
    </location>
</feature>
<evidence type="ECO:0000256" key="1">
    <source>
        <dbReference type="SAM" id="Phobius"/>
    </source>
</evidence>
<dbReference type="InterPro" id="IPR001173">
    <property type="entry name" value="Glyco_trans_2-like"/>
</dbReference>
<dbReference type="AlphaFoldDB" id="A0A6A5RIA2"/>